<evidence type="ECO:0000256" key="3">
    <source>
        <dbReference type="ARBA" id="ARBA00022729"/>
    </source>
</evidence>
<evidence type="ECO:0000256" key="2">
    <source>
        <dbReference type="ARBA" id="ARBA00022525"/>
    </source>
</evidence>
<dbReference type="Proteomes" id="UP001595868">
    <property type="component" value="Unassembled WGS sequence"/>
</dbReference>
<reference evidence="7" key="1">
    <citation type="journal article" date="2019" name="Int. J. Syst. Evol. Microbiol.">
        <title>The Global Catalogue of Microorganisms (GCM) 10K type strain sequencing project: providing services to taxonomists for standard genome sequencing and annotation.</title>
        <authorList>
            <consortium name="The Broad Institute Genomics Platform"/>
            <consortium name="The Broad Institute Genome Sequencing Center for Infectious Disease"/>
            <person name="Wu L."/>
            <person name="Ma J."/>
        </authorList>
    </citation>
    <scope>NUCLEOTIDE SEQUENCE [LARGE SCALE GENOMIC DNA]</scope>
    <source>
        <strain evidence="7">2902at01</strain>
    </source>
</reference>
<evidence type="ECO:0000313" key="7">
    <source>
        <dbReference type="Proteomes" id="UP001595868"/>
    </source>
</evidence>
<gene>
    <name evidence="6" type="ORF">ACFOX0_11795</name>
</gene>
<sequence>MGTPFLRRVTLAGVLVAVAAVPAAPAHAAATGSITGRLTTSTGAPAADAWVSIVDSESWNYVGNATTDATGGYTVANLAAGSYLISFQAPDNPEQYYHQRSRISDADPVTVAAGKATRVDEQLRPTGVITGQITDAAGAPVPDLSITGRGVETMELSWALTDDQGRYRMPVIPGRYHVELQPIRDSYQTQYVPGTLDETAATAFEVGAGQEVTADDRVLPTGHLAGRFTTATGQPAANVDVDVFTPRWGTGAWARTDAAGNFDVTLLVGSYKMNFSAGERLQYYRQKLTFEEADTVTVEAGRTTSINESWLPTGSVRVKAVDSGTGAAVANFCVSDTCSKGTGVATVTGLAQGRHEIYVYAPNGDYFSADQTVDVVGNQTVEVTVKLRPAARISTTVVDRATGRAVANVCVVPYRAGAPTYRADGYGDCTDAAGKVTIGLLEAGSYQLYADPRRESGYGLQWVGATGGTGDQRQAVTVTAGLRTLTAGPAIKLDKAGAITGRVTDAGTNAPLVGANVNLLTVHPGVGAGDGAETDSTGRYRFDGLGPYEWPLVFDAHGYPAMWSGGATNRYDATRVKVTAGGTASQDAALRVGTEVTGAVKDKSGTPFGSGYILAHNSVTGDIVGSCWMDDGHYSLRALAGQSVYLTYDVFDANDRQYSGQWPAAPSMRGGVASDPGATGAAGPRGAVSPAPARPGPRPAGGGVPNQPWQSPGSFPVPANGPLVIDITIQTN</sequence>
<feature type="compositionally biased region" description="Low complexity" evidence="4">
    <location>
        <begin position="676"/>
        <end position="691"/>
    </location>
</feature>
<accession>A0ABV8KKM8</accession>
<comment type="caution">
    <text evidence="6">The sequence shown here is derived from an EMBL/GenBank/DDBJ whole genome shotgun (WGS) entry which is preliminary data.</text>
</comment>
<keyword evidence="2" id="KW-0964">Secreted</keyword>
<dbReference type="InterPro" id="IPR013784">
    <property type="entry name" value="Carb-bd-like_fold"/>
</dbReference>
<dbReference type="PANTHER" id="PTHR36108:SF13">
    <property type="entry name" value="COLOSSIN-B-RELATED"/>
    <property type="match status" value="1"/>
</dbReference>
<comment type="similarity">
    <text evidence="1">Belongs to the serine-aspartate repeat-containing protein (SDr) family.</text>
</comment>
<dbReference type="SUPFAM" id="SSF49464">
    <property type="entry name" value="Carboxypeptidase regulatory domain-like"/>
    <property type="match status" value="1"/>
</dbReference>
<feature type="region of interest" description="Disordered" evidence="4">
    <location>
        <begin position="666"/>
        <end position="721"/>
    </location>
</feature>
<feature type="signal peptide" evidence="5">
    <location>
        <begin position="1"/>
        <end position="28"/>
    </location>
</feature>
<evidence type="ECO:0000256" key="4">
    <source>
        <dbReference type="SAM" id="MobiDB-lite"/>
    </source>
</evidence>
<proteinExistence type="inferred from homology"/>
<evidence type="ECO:0000256" key="1">
    <source>
        <dbReference type="ARBA" id="ARBA00007257"/>
    </source>
</evidence>
<dbReference type="SUPFAM" id="SSF49452">
    <property type="entry name" value="Starch-binding domain-like"/>
    <property type="match status" value="3"/>
</dbReference>
<dbReference type="Gene3D" id="2.60.40.1120">
    <property type="entry name" value="Carboxypeptidase-like, regulatory domain"/>
    <property type="match status" value="4"/>
</dbReference>
<name>A0ABV8KKM8_9ACTN</name>
<organism evidence="6 7">
    <name type="scientific">Micromonospora zhanjiangensis</name>
    <dbReference type="NCBI Taxonomy" id="1522057"/>
    <lineage>
        <taxon>Bacteria</taxon>
        <taxon>Bacillati</taxon>
        <taxon>Actinomycetota</taxon>
        <taxon>Actinomycetes</taxon>
        <taxon>Micromonosporales</taxon>
        <taxon>Micromonosporaceae</taxon>
        <taxon>Micromonospora</taxon>
    </lineage>
</organism>
<feature type="chain" id="PRO_5047460405" evidence="5">
    <location>
        <begin position="29"/>
        <end position="732"/>
    </location>
</feature>
<dbReference type="EMBL" id="JBHSBN010000006">
    <property type="protein sequence ID" value="MFC4106617.1"/>
    <property type="molecule type" value="Genomic_DNA"/>
</dbReference>
<keyword evidence="3 5" id="KW-0732">Signal</keyword>
<evidence type="ECO:0000256" key="5">
    <source>
        <dbReference type="SAM" id="SignalP"/>
    </source>
</evidence>
<evidence type="ECO:0000313" key="6">
    <source>
        <dbReference type="EMBL" id="MFC4106617.1"/>
    </source>
</evidence>
<protein>
    <submittedName>
        <fullName evidence="6">Carboxypeptidase regulatory-like domain-containing protein</fullName>
    </submittedName>
</protein>
<dbReference type="InterPro" id="IPR008969">
    <property type="entry name" value="CarboxyPept-like_regulatory"/>
</dbReference>
<dbReference type="RefSeq" id="WP_377544705.1">
    <property type="nucleotide sequence ID" value="NZ_JBHSBN010000006.1"/>
</dbReference>
<keyword evidence="7" id="KW-1185">Reference proteome</keyword>
<dbReference type="Pfam" id="PF13620">
    <property type="entry name" value="CarboxypepD_reg"/>
    <property type="match status" value="4"/>
</dbReference>
<dbReference type="PANTHER" id="PTHR36108">
    <property type="entry name" value="COLOSSIN-B-RELATED"/>
    <property type="match status" value="1"/>
</dbReference>